<dbReference type="OrthoDB" id="9815116at2"/>
<dbReference type="PANTHER" id="PTHR13696:SF99">
    <property type="entry name" value="COBYRINIC ACID AC-DIAMIDE SYNTHASE"/>
    <property type="match status" value="1"/>
</dbReference>
<sequence>MENCKIIAIANQKGGTGKTTTAYNMGIALAEIGKKILLVDNDPQTNLTTAFGIRNTDDLSISLHDVLTMLMDGQELPDKSEYILRGEKLDLIPSSINLSVTEINLRDEMGGERTLSNLLEPLREDYDYIIIDTNPYLGLLTINALAACDSVIIPVSTQLWSANGLTALLNIILKVQKKINPRIRVSGILITMTDERTILFREAMDLIDEYFKDKIRIYDVHIPVTVKIGEANFHSRSVLDFDAKNKAARAYAAFAKEVIDHGDISGGSNTADKAQASA</sequence>
<feature type="domain" description="AAA" evidence="5">
    <location>
        <begin position="5"/>
        <end position="184"/>
    </location>
</feature>
<organism evidence="6 7">
    <name type="scientific">Desulfosporosinus lacus DSM 15449</name>
    <dbReference type="NCBI Taxonomy" id="1121420"/>
    <lineage>
        <taxon>Bacteria</taxon>
        <taxon>Bacillati</taxon>
        <taxon>Bacillota</taxon>
        <taxon>Clostridia</taxon>
        <taxon>Eubacteriales</taxon>
        <taxon>Desulfitobacteriaceae</taxon>
        <taxon>Desulfosporosinus</taxon>
    </lineage>
</organism>
<comment type="similarity">
    <text evidence="1">Belongs to the ParA family.</text>
</comment>
<dbReference type="PANTHER" id="PTHR13696">
    <property type="entry name" value="P-LOOP CONTAINING NUCLEOSIDE TRIPHOSPHATE HYDROLASE"/>
    <property type="match status" value="1"/>
</dbReference>
<evidence type="ECO:0000259" key="5">
    <source>
        <dbReference type="Pfam" id="PF13614"/>
    </source>
</evidence>
<protein>
    <recommendedName>
        <fullName evidence="4">Sporulation initiation inhibitor protein Soj</fullName>
    </recommendedName>
</protein>
<gene>
    <name evidence="6" type="ORF">SAMN02746098_01123</name>
</gene>
<reference evidence="7" key="1">
    <citation type="submission" date="2016-11" db="EMBL/GenBank/DDBJ databases">
        <authorList>
            <person name="Varghese N."/>
            <person name="Submissions S."/>
        </authorList>
    </citation>
    <scope>NUCLEOTIDE SEQUENCE [LARGE SCALE GENOMIC DNA]</scope>
    <source>
        <strain evidence="7">DSM 15449</strain>
    </source>
</reference>
<dbReference type="EMBL" id="FQXJ01000004">
    <property type="protein sequence ID" value="SHH67991.1"/>
    <property type="molecule type" value="Genomic_DNA"/>
</dbReference>
<comment type="catalytic activity">
    <reaction evidence="2">
        <text>ATP + H2O = ADP + phosphate + H(+)</text>
        <dbReference type="Rhea" id="RHEA:13065"/>
        <dbReference type="ChEBI" id="CHEBI:15377"/>
        <dbReference type="ChEBI" id="CHEBI:15378"/>
        <dbReference type="ChEBI" id="CHEBI:30616"/>
        <dbReference type="ChEBI" id="CHEBI:43474"/>
        <dbReference type="ChEBI" id="CHEBI:456216"/>
    </reaction>
</comment>
<evidence type="ECO:0000256" key="4">
    <source>
        <dbReference type="ARBA" id="ARBA00071824"/>
    </source>
</evidence>
<dbReference type="AlphaFoldDB" id="A0A1M5UYB8"/>
<dbReference type="InterPro" id="IPR027417">
    <property type="entry name" value="P-loop_NTPase"/>
</dbReference>
<comment type="subunit">
    <text evidence="3">Dimerizes in the presence of ATP but not ADP; ATP-binding is required for double-stranded (ds)DNA-binding. Interacts with DnaA.</text>
</comment>
<name>A0A1M5UYB8_9FIRM</name>
<proteinExistence type="inferred from homology"/>
<evidence type="ECO:0000313" key="6">
    <source>
        <dbReference type="EMBL" id="SHH67991.1"/>
    </source>
</evidence>
<dbReference type="Gene3D" id="3.40.50.300">
    <property type="entry name" value="P-loop containing nucleotide triphosphate hydrolases"/>
    <property type="match status" value="1"/>
</dbReference>
<evidence type="ECO:0000256" key="2">
    <source>
        <dbReference type="ARBA" id="ARBA00049360"/>
    </source>
</evidence>
<dbReference type="InterPro" id="IPR050678">
    <property type="entry name" value="DNA_Partitioning_ATPase"/>
</dbReference>
<dbReference type="SUPFAM" id="SSF52540">
    <property type="entry name" value="P-loop containing nucleoside triphosphate hydrolases"/>
    <property type="match status" value="1"/>
</dbReference>
<dbReference type="InterPro" id="IPR025669">
    <property type="entry name" value="AAA_dom"/>
</dbReference>
<evidence type="ECO:0000313" key="7">
    <source>
        <dbReference type="Proteomes" id="UP000183954"/>
    </source>
</evidence>
<dbReference type="Pfam" id="PF13614">
    <property type="entry name" value="AAA_31"/>
    <property type="match status" value="1"/>
</dbReference>
<evidence type="ECO:0000256" key="3">
    <source>
        <dbReference type="ARBA" id="ARBA00062323"/>
    </source>
</evidence>
<dbReference type="Proteomes" id="UP000183954">
    <property type="component" value="Unassembled WGS sequence"/>
</dbReference>
<accession>A0A1M5UYB8</accession>
<dbReference type="FunFam" id="3.40.50.300:FF:000285">
    <property type="entry name" value="Sporulation initiation inhibitor Soj"/>
    <property type="match status" value="1"/>
</dbReference>
<keyword evidence="7" id="KW-1185">Reference proteome</keyword>
<evidence type="ECO:0000256" key="1">
    <source>
        <dbReference type="ARBA" id="ARBA00006976"/>
    </source>
</evidence>
<dbReference type="STRING" id="1121420.SAMN02746098_01123"/>
<dbReference type="CDD" id="cd02042">
    <property type="entry name" value="ParAB_family"/>
    <property type="match status" value="1"/>
</dbReference>